<sequence>MDEIFTILDDIQVDLTLFTLSAPAQRVSLDTSGRKSSEESQWTDKTVYIDVSDGDVTTDGSVCSSSSSAPLIKTEPTKIEVYGDNIPTRTQITHNELQENEYLIDEKSISRNKADTRQRL</sequence>
<dbReference type="Proteomes" id="UP001152049">
    <property type="component" value="Unassembled WGS sequence"/>
</dbReference>
<gene>
    <name evidence="1" type="ORF">NW762_011150</name>
</gene>
<organism evidence="1 2">
    <name type="scientific">Fusarium torreyae</name>
    <dbReference type="NCBI Taxonomy" id="1237075"/>
    <lineage>
        <taxon>Eukaryota</taxon>
        <taxon>Fungi</taxon>
        <taxon>Dikarya</taxon>
        <taxon>Ascomycota</taxon>
        <taxon>Pezizomycotina</taxon>
        <taxon>Sordariomycetes</taxon>
        <taxon>Hypocreomycetidae</taxon>
        <taxon>Hypocreales</taxon>
        <taxon>Nectriaceae</taxon>
        <taxon>Fusarium</taxon>
    </lineage>
</organism>
<protein>
    <submittedName>
        <fullName evidence="1">Uncharacterized protein</fullName>
    </submittedName>
</protein>
<comment type="caution">
    <text evidence="1">The sequence shown here is derived from an EMBL/GenBank/DDBJ whole genome shotgun (WGS) entry which is preliminary data.</text>
</comment>
<evidence type="ECO:0000313" key="2">
    <source>
        <dbReference type="Proteomes" id="UP001152049"/>
    </source>
</evidence>
<evidence type="ECO:0000313" key="1">
    <source>
        <dbReference type="EMBL" id="KAJ4251853.1"/>
    </source>
</evidence>
<accession>A0A9W8RTX1</accession>
<name>A0A9W8RTX1_9HYPO</name>
<proteinExistence type="predicted"/>
<reference evidence="1" key="1">
    <citation type="submission" date="2022-09" db="EMBL/GenBank/DDBJ databases">
        <title>Fusarium specimens isolated from Avocado Roots.</title>
        <authorList>
            <person name="Stajich J."/>
            <person name="Roper C."/>
            <person name="Heimlech-Rivalta G."/>
        </authorList>
    </citation>
    <scope>NUCLEOTIDE SEQUENCE</scope>
    <source>
        <strain evidence="1">CF00136</strain>
    </source>
</reference>
<dbReference type="AlphaFoldDB" id="A0A9W8RTX1"/>
<keyword evidence="2" id="KW-1185">Reference proteome</keyword>
<dbReference type="EMBL" id="JAOQAZ010000027">
    <property type="protein sequence ID" value="KAJ4251853.1"/>
    <property type="molecule type" value="Genomic_DNA"/>
</dbReference>